<proteinExistence type="predicted"/>
<reference evidence="3" key="1">
    <citation type="submission" date="2023-03" db="EMBL/GenBank/DDBJ databases">
        <title>Andean soil-derived lignocellulolytic bacterial consortium as a source of novel taxa and putative plastic-active enzymes.</title>
        <authorList>
            <person name="Diaz-Garcia L."/>
            <person name="Chuvochina M."/>
            <person name="Feuerriegel G."/>
            <person name="Bunk B."/>
            <person name="Sproer C."/>
            <person name="Streit W.R."/>
            <person name="Rodriguez L.M."/>
            <person name="Overmann J."/>
            <person name="Jimenez D.J."/>
        </authorList>
    </citation>
    <scope>NUCLEOTIDE SEQUENCE</scope>
    <source>
        <strain evidence="3">MAG 3858</strain>
    </source>
</reference>
<protein>
    <submittedName>
        <fullName evidence="3">Relaxase/mobilization nuclease domain-containing protein</fullName>
    </submittedName>
</protein>
<dbReference type="InterPro" id="IPR005094">
    <property type="entry name" value="Endonuclease_MobA/VirD2"/>
</dbReference>
<evidence type="ECO:0000259" key="2">
    <source>
        <dbReference type="Pfam" id="PF03432"/>
    </source>
</evidence>
<feature type="domain" description="MobA/VirD2-like nuclease" evidence="2">
    <location>
        <begin position="17"/>
        <end position="151"/>
    </location>
</feature>
<evidence type="ECO:0000256" key="1">
    <source>
        <dbReference type="SAM" id="MobiDB-lite"/>
    </source>
</evidence>
<feature type="compositionally biased region" description="Basic and acidic residues" evidence="1">
    <location>
        <begin position="368"/>
        <end position="383"/>
    </location>
</feature>
<evidence type="ECO:0000313" key="4">
    <source>
        <dbReference type="Proteomes" id="UP001214530"/>
    </source>
</evidence>
<sequence>MVAVIGSGYSIRRTFHYNENKVNKGIAECLMAANYPIDLEHTDAHERINMLLKTAALRPDVKRKSTHISLNFAPGEQLSDSRLKAIAQEYMEQIGFGAQPYLVYRHDDAAHPHIHIVTTKIKADGDLITTQYIGRDLSEPVRKSIEQKYGLVRAEDHKKLQFSLKPVDATRVFYGELPTRKAIANVLESVLQGYKYTSLAELNAVLNQYNIGASSGNEDSRIYQHKGLIYHVLNAQGEPVGVPVKASSFHNNPGLKFLQERYLKNDVHRQQHKEKVKNTIDMLLLRNPKISLEQLVQKLKTGGIHTALRQNSDGVLYGLTYVDHRTKCVFNGSALGKKYSAKGMMERLENAFNKAKEQEQKPQFLPPSKDHSAPVTDKTRHENPSMPADQGEETNNEKGLVESLMQYEYSTQNVPYEWKKKKKKRKKR</sequence>
<feature type="region of interest" description="Disordered" evidence="1">
    <location>
        <begin position="354"/>
        <end position="405"/>
    </location>
</feature>
<name>A0AAJ6B7P5_9SPHI</name>
<dbReference type="Proteomes" id="UP001214530">
    <property type="component" value="Chromosome"/>
</dbReference>
<dbReference type="EMBL" id="CP119313">
    <property type="protein sequence ID" value="WEK21317.1"/>
    <property type="molecule type" value="Genomic_DNA"/>
</dbReference>
<accession>A0AAJ6B7P5</accession>
<dbReference type="AlphaFoldDB" id="A0AAJ6B7P5"/>
<evidence type="ECO:0000313" key="3">
    <source>
        <dbReference type="EMBL" id="WEK21317.1"/>
    </source>
</evidence>
<gene>
    <name evidence="3" type="ORF">P0Y49_09205</name>
</gene>
<organism evidence="3 4">
    <name type="scientific">Candidatus Pedobacter colombiensis</name>
    <dbReference type="NCBI Taxonomy" id="3121371"/>
    <lineage>
        <taxon>Bacteria</taxon>
        <taxon>Pseudomonadati</taxon>
        <taxon>Bacteroidota</taxon>
        <taxon>Sphingobacteriia</taxon>
        <taxon>Sphingobacteriales</taxon>
        <taxon>Sphingobacteriaceae</taxon>
        <taxon>Pedobacter</taxon>
    </lineage>
</organism>
<dbReference type="Pfam" id="PF03432">
    <property type="entry name" value="Relaxase"/>
    <property type="match status" value="1"/>
</dbReference>